<dbReference type="InterPro" id="IPR051987">
    <property type="entry name" value="Sigma-2_receptor-like"/>
</dbReference>
<comment type="caution">
    <text evidence="9">The sequence shown here is derived from an EMBL/GenBank/DDBJ whole genome shotgun (WGS) entry which is preliminary data.</text>
</comment>
<feature type="transmembrane region" description="Helical" evidence="7">
    <location>
        <begin position="78"/>
        <end position="99"/>
    </location>
</feature>
<keyword evidence="3 7" id="KW-0812">Transmembrane</keyword>
<dbReference type="Pfam" id="PF05241">
    <property type="entry name" value="EBP"/>
    <property type="match status" value="1"/>
</dbReference>
<dbReference type="PROSITE" id="PS51751">
    <property type="entry name" value="EXPERA"/>
    <property type="match status" value="1"/>
</dbReference>
<evidence type="ECO:0000259" key="8">
    <source>
        <dbReference type="PROSITE" id="PS51751"/>
    </source>
</evidence>
<dbReference type="AlphaFoldDB" id="A0AA39YXJ9"/>
<dbReference type="PIRSF" id="PIRSF031032">
    <property type="entry name" value="TMP_97_prd"/>
    <property type="match status" value="1"/>
</dbReference>
<keyword evidence="4 7" id="KW-0256">Endoplasmic reticulum</keyword>
<evidence type="ECO:0000313" key="9">
    <source>
        <dbReference type="EMBL" id="KAK0660070.1"/>
    </source>
</evidence>
<evidence type="ECO:0000256" key="1">
    <source>
        <dbReference type="ARBA" id="ARBA00004477"/>
    </source>
</evidence>
<sequence length="191" mass="22028">MAVENTTWRNNVWLVWFYIVFPITVLIDLQEVIYPSSLLVPADAPLHFAYKAKQDYIAKFNDPIVQWSPETASGHDSWMGLFMHLEFFFLLPVMIYAMYKMGIRQKGTSGPDELLFFVYALYNALTTGVCLYDTFYWDKTIWADESQLWTLRSAFYAPFVFIPLLGALDMGSRILSRFKVADAAAEAKKAQ</sequence>
<evidence type="ECO:0000256" key="4">
    <source>
        <dbReference type="ARBA" id="ARBA00022824"/>
    </source>
</evidence>
<evidence type="ECO:0000256" key="3">
    <source>
        <dbReference type="ARBA" id="ARBA00022692"/>
    </source>
</evidence>
<evidence type="ECO:0000256" key="6">
    <source>
        <dbReference type="ARBA" id="ARBA00023136"/>
    </source>
</evidence>
<dbReference type="Proteomes" id="UP001174997">
    <property type="component" value="Unassembled WGS sequence"/>
</dbReference>
<reference evidence="9" key="1">
    <citation type="submission" date="2023-06" db="EMBL/GenBank/DDBJ databases">
        <title>Genome-scale phylogeny and comparative genomics of the fungal order Sordariales.</title>
        <authorList>
            <consortium name="Lawrence Berkeley National Laboratory"/>
            <person name="Hensen N."/>
            <person name="Bonometti L."/>
            <person name="Westerberg I."/>
            <person name="Brannstrom I.O."/>
            <person name="Guillou S."/>
            <person name="Cros-Aarteil S."/>
            <person name="Calhoun S."/>
            <person name="Haridas S."/>
            <person name="Kuo A."/>
            <person name="Mondo S."/>
            <person name="Pangilinan J."/>
            <person name="Riley R."/>
            <person name="Labutti K."/>
            <person name="Andreopoulos B."/>
            <person name="Lipzen A."/>
            <person name="Chen C."/>
            <person name="Yanf M."/>
            <person name="Daum C."/>
            <person name="Ng V."/>
            <person name="Clum A."/>
            <person name="Steindorff A."/>
            <person name="Ohm R."/>
            <person name="Martin F."/>
            <person name="Silar P."/>
            <person name="Natvig D."/>
            <person name="Lalanne C."/>
            <person name="Gautier V."/>
            <person name="Ament-Velasquez S.L."/>
            <person name="Kruys A."/>
            <person name="Hutchinson M.I."/>
            <person name="Powell A.J."/>
            <person name="Barry K."/>
            <person name="Miller A.N."/>
            <person name="Grigoriev I.V."/>
            <person name="Debuchy R."/>
            <person name="Gladieux P."/>
            <person name="Thoren M.H."/>
            <person name="Johannesson H."/>
        </authorList>
    </citation>
    <scope>NUCLEOTIDE SEQUENCE</scope>
    <source>
        <strain evidence="9">CBS 307.81</strain>
    </source>
</reference>
<evidence type="ECO:0000256" key="2">
    <source>
        <dbReference type="ARBA" id="ARBA00009096"/>
    </source>
</evidence>
<feature type="domain" description="EXPERA" evidence="8">
    <location>
        <begin position="9"/>
        <end position="167"/>
    </location>
</feature>
<feature type="transmembrane region" description="Helical" evidence="7">
    <location>
        <begin position="12"/>
        <end position="29"/>
    </location>
</feature>
<feature type="transmembrane region" description="Helical" evidence="7">
    <location>
        <begin position="114"/>
        <end position="137"/>
    </location>
</feature>
<feature type="transmembrane region" description="Helical" evidence="7">
    <location>
        <begin position="149"/>
        <end position="168"/>
    </location>
</feature>
<accession>A0AA39YXJ9</accession>
<dbReference type="PANTHER" id="PTHR31204">
    <property type="entry name" value="SIGMA INTRACELLULAR RECEPTOR 2"/>
    <property type="match status" value="1"/>
</dbReference>
<gene>
    <name evidence="9" type="ORF">QBC41DRAFT_331232</name>
</gene>
<dbReference type="PANTHER" id="PTHR31204:SF1">
    <property type="entry name" value="SIGMA INTRACELLULAR RECEPTOR 2"/>
    <property type="match status" value="1"/>
</dbReference>
<evidence type="ECO:0000256" key="5">
    <source>
        <dbReference type="ARBA" id="ARBA00022989"/>
    </source>
</evidence>
<name>A0AA39YXJ9_9PEZI</name>
<dbReference type="GO" id="GO:0005789">
    <property type="term" value="C:endoplasmic reticulum membrane"/>
    <property type="evidence" value="ECO:0007669"/>
    <property type="project" value="UniProtKB-SubCell"/>
</dbReference>
<organism evidence="9 10">
    <name type="scientific">Cercophora samala</name>
    <dbReference type="NCBI Taxonomy" id="330535"/>
    <lineage>
        <taxon>Eukaryota</taxon>
        <taxon>Fungi</taxon>
        <taxon>Dikarya</taxon>
        <taxon>Ascomycota</taxon>
        <taxon>Pezizomycotina</taxon>
        <taxon>Sordariomycetes</taxon>
        <taxon>Sordariomycetidae</taxon>
        <taxon>Sordariales</taxon>
        <taxon>Lasiosphaeriaceae</taxon>
        <taxon>Cercophora</taxon>
    </lineage>
</organism>
<dbReference type="InterPro" id="IPR033118">
    <property type="entry name" value="EXPERA"/>
</dbReference>
<evidence type="ECO:0000256" key="7">
    <source>
        <dbReference type="PIRNR" id="PIRNR031032"/>
    </source>
</evidence>
<comment type="subcellular location">
    <subcellularLocation>
        <location evidence="1">Endoplasmic reticulum membrane</location>
        <topology evidence="1">Multi-pass membrane protein</topology>
    </subcellularLocation>
</comment>
<evidence type="ECO:0000313" key="10">
    <source>
        <dbReference type="Proteomes" id="UP001174997"/>
    </source>
</evidence>
<keyword evidence="5 7" id="KW-1133">Transmembrane helix</keyword>
<protein>
    <recommendedName>
        <fullName evidence="7">Efficient mitochondria targeting-associated protein 19</fullName>
    </recommendedName>
</protein>
<comment type="similarity">
    <text evidence="2">Belongs to the TMEM97/sigma-2 receptor family.</text>
</comment>
<keyword evidence="6 7" id="KW-0472">Membrane</keyword>
<dbReference type="EMBL" id="JAULSY010000173">
    <property type="protein sequence ID" value="KAK0660070.1"/>
    <property type="molecule type" value="Genomic_DNA"/>
</dbReference>
<dbReference type="InterPro" id="IPR016964">
    <property type="entry name" value="Sigma2_recept"/>
</dbReference>
<keyword evidence="10" id="KW-1185">Reference proteome</keyword>
<proteinExistence type="inferred from homology"/>